<protein>
    <submittedName>
        <fullName evidence="6">Regulatory protein</fullName>
    </submittedName>
</protein>
<evidence type="ECO:0000313" key="7">
    <source>
        <dbReference type="Proteomes" id="UP000000270"/>
    </source>
</evidence>
<dbReference type="SUPFAM" id="SSF46785">
    <property type="entry name" value="Winged helix' DNA-binding domain"/>
    <property type="match status" value="1"/>
</dbReference>
<reference evidence="6 7" key="6">
    <citation type="journal article" date="2011" name="Appl. Environ. Microbiol.">
        <title>Involvement of the azorhizobial chromosome partition gene (parA) in the onset of bacteroid differentiation during Sesbania rostrata stem nodule development.</title>
        <authorList>
            <person name="Liu CT."/>
            <person name="Lee KB."/>
            <person name="Wang YS."/>
            <person name="Peng MH."/>
            <person name="Lee KT."/>
            <person name="Suzuki S."/>
            <person name="Suzuki T."/>
            <person name="Oyaizu H."/>
        </authorList>
    </citation>
    <scope>NUCLEOTIDE SEQUENCE [LARGE SCALE GENOMIC DNA]</scope>
    <source>
        <strain evidence="7">ATCC 43989 / DSM 5975 / JCM 20966 / LMG 6465 / NBRC 14845 / NCIMB 13405 / ORS 571</strain>
    </source>
</reference>
<keyword evidence="2" id="KW-0805">Transcription regulation</keyword>
<comment type="similarity">
    <text evidence="1">Belongs to the LysR transcriptional regulatory family.</text>
</comment>
<feature type="domain" description="HTH lysR-type" evidence="5">
    <location>
        <begin position="13"/>
        <end position="70"/>
    </location>
</feature>
<dbReference type="GO" id="GO:0003700">
    <property type="term" value="F:DNA-binding transcription factor activity"/>
    <property type="evidence" value="ECO:0007669"/>
    <property type="project" value="InterPro"/>
</dbReference>
<evidence type="ECO:0000256" key="3">
    <source>
        <dbReference type="ARBA" id="ARBA00023125"/>
    </source>
</evidence>
<dbReference type="InterPro" id="IPR005119">
    <property type="entry name" value="LysR_subst-bd"/>
</dbReference>
<evidence type="ECO:0000256" key="2">
    <source>
        <dbReference type="ARBA" id="ARBA00023015"/>
    </source>
</evidence>
<reference evidence="6 7" key="4">
    <citation type="journal article" date="2009" name="Appl. Environ. Microbiol.">
        <title>Comparative genome-wide transcriptional profiling of Azorhizobium caulinodans ORS571 grown under free-living and symbiotic conditions.</title>
        <authorList>
            <person name="Tsukada S."/>
            <person name="Aono T."/>
            <person name="Akiba N."/>
            <person name="Lee KB."/>
            <person name="Liu CT."/>
            <person name="Toyazaki H."/>
            <person name="Oyaizu H."/>
        </authorList>
    </citation>
    <scope>NUCLEOTIDE SEQUENCE [LARGE SCALE GENOMIC DNA]</scope>
    <source>
        <strain evidence="7">ATCC 43989 / DSM 5975 / JCM 20966 / LMG 6465 / NBRC 14845 / NCIMB 13405 / ORS 571</strain>
    </source>
</reference>
<dbReference type="PROSITE" id="PS50931">
    <property type="entry name" value="HTH_LYSR"/>
    <property type="match status" value="1"/>
</dbReference>
<dbReference type="PRINTS" id="PR00039">
    <property type="entry name" value="HTHLYSR"/>
</dbReference>
<dbReference type="Gene3D" id="1.10.10.10">
    <property type="entry name" value="Winged helix-like DNA-binding domain superfamily/Winged helix DNA-binding domain"/>
    <property type="match status" value="1"/>
</dbReference>
<dbReference type="InterPro" id="IPR037424">
    <property type="entry name" value="NocR_PBP2"/>
</dbReference>
<dbReference type="InterPro" id="IPR000847">
    <property type="entry name" value="LysR_HTH_N"/>
</dbReference>
<reference evidence="6 7" key="5">
    <citation type="journal article" date="2010" name="Appl. Environ. Microbiol.">
        <title>phrR-like gene praR of Azorhizobium caulinodans ORS571 is essential for symbiosis with Sesbania rostrata and is involved in expression of reb genes.</title>
        <authorList>
            <person name="Akiba N."/>
            <person name="Aono T."/>
            <person name="Toyazaki H."/>
            <person name="Sato S."/>
            <person name="Oyaizu H."/>
        </authorList>
    </citation>
    <scope>NUCLEOTIDE SEQUENCE [LARGE SCALE GENOMIC DNA]</scope>
    <source>
        <strain evidence="7">ATCC 43989 / DSM 5975 / JCM 20966 / LMG 6465 / NBRC 14845 / NCIMB 13405 / ORS 571</strain>
    </source>
</reference>
<dbReference type="Pfam" id="PF00126">
    <property type="entry name" value="HTH_1"/>
    <property type="match status" value="1"/>
</dbReference>
<gene>
    <name evidence="6" type="primary">lysR</name>
    <name evidence="6" type="ordered locus">AZC_1230</name>
</gene>
<dbReference type="HOGENOM" id="CLU_039613_6_3_5"/>
<name>A8I098_AZOC5</name>
<dbReference type="CDD" id="cd08415">
    <property type="entry name" value="PBP2_LysR_opines_like"/>
    <property type="match status" value="1"/>
</dbReference>
<dbReference type="InterPro" id="IPR036388">
    <property type="entry name" value="WH-like_DNA-bd_sf"/>
</dbReference>
<reference evidence="7" key="2">
    <citation type="submission" date="2007-04" db="EMBL/GenBank/DDBJ databases">
        <title>Complete genome sequence of the nitrogen-fixing bacterium Azorhizobium caulinodans ORS571.</title>
        <authorList>
            <person name="Lee K.B."/>
            <person name="Backer P.D."/>
            <person name="Aono T."/>
            <person name="Liu C.T."/>
            <person name="Suzuki S."/>
            <person name="Suzuki T."/>
            <person name="Kaneko T."/>
            <person name="Yamada M."/>
            <person name="Tabata S."/>
            <person name="Kupfer D.M."/>
            <person name="Najar F.Z."/>
            <person name="Wiley G.B."/>
            <person name="Roe B."/>
            <person name="Binnewies T."/>
            <person name="Ussery D."/>
            <person name="Vereecke D."/>
            <person name="Gevers D."/>
            <person name="Holsters M."/>
            <person name="Oyaizu H."/>
        </authorList>
    </citation>
    <scope>NUCLEOTIDE SEQUENCE [LARGE SCALE GENOMIC DNA]</scope>
    <source>
        <strain evidence="7">ATCC 43989 / DSM 5975 / JCM 20966 / LMG 6465 / NBRC 14845 / NCIMB 13405 / ORS 571</strain>
    </source>
</reference>
<dbReference type="eggNOG" id="COG0583">
    <property type="taxonomic scope" value="Bacteria"/>
</dbReference>
<evidence type="ECO:0000313" key="6">
    <source>
        <dbReference type="EMBL" id="BAF87228.1"/>
    </source>
</evidence>
<dbReference type="PANTHER" id="PTHR30427">
    <property type="entry name" value="TRANSCRIPTIONAL ACTIVATOR PROTEIN LYSR"/>
    <property type="match status" value="1"/>
</dbReference>
<evidence type="ECO:0000259" key="5">
    <source>
        <dbReference type="PROSITE" id="PS50931"/>
    </source>
</evidence>
<evidence type="ECO:0000256" key="4">
    <source>
        <dbReference type="ARBA" id="ARBA00023163"/>
    </source>
</evidence>
<dbReference type="GO" id="GO:0043565">
    <property type="term" value="F:sequence-specific DNA binding"/>
    <property type="evidence" value="ECO:0007669"/>
    <property type="project" value="TreeGrafter"/>
</dbReference>
<dbReference type="STRING" id="438753.AZC_1230"/>
<organism evidence="6 7">
    <name type="scientific">Azorhizobium caulinodans (strain ATCC 43989 / DSM 5975 / JCM 20966 / LMG 6465 / NBRC 14845 / NCIMB 13405 / ORS 571)</name>
    <dbReference type="NCBI Taxonomy" id="438753"/>
    <lineage>
        <taxon>Bacteria</taxon>
        <taxon>Pseudomonadati</taxon>
        <taxon>Pseudomonadota</taxon>
        <taxon>Alphaproteobacteria</taxon>
        <taxon>Hyphomicrobiales</taxon>
        <taxon>Xanthobacteraceae</taxon>
        <taxon>Azorhizobium</taxon>
    </lineage>
</organism>
<sequence>MALQPRSVPVSWLNPRQIEAFRAIMVSGTVTDAAALMGVTQPAVSRMLRDLQATLGLTLFERRGAKLVPTNEGLTVYAEVARSFVGLERIAHVAREVKERRAGVLRIAAMPALMNGFLPRFVGRFLKDKPRMDLSLSGVSSHLVLEHTLSGECDLGFVMGPLAHAGLIAHPMPSAPMVAVLPQHHPLAAKDAIHVTDFDGQDFIAMEPGGLSRMQLDRIMELHNVRPAVRAETRLSGIVCGLVTSGLGVSVCDPFTAHEFTARGLVIRPFTPSVDFEFAAVRSAQKRFPAVGKALLDAFVLHSRAFIAEAPWTQPEPAAAG</sequence>
<keyword evidence="3" id="KW-0238">DNA-binding</keyword>
<dbReference type="PANTHER" id="PTHR30427:SF1">
    <property type="entry name" value="TRANSCRIPTIONAL ACTIVATOR PROTEIN LYSR"/>
    <property type="match status" value="1"/>
</dbReference>
<dbReference type="Proteomes" id="UP000000270">
    <property type="component" value="Chromosome"/>
</dbReference>
<keyword evidence="4" id="KW-0804">Transcription</keyword>
<dbReference type="Pfam" id="PF03466">
    <property type="entry name" value="LysR_substrate"/>
    <property type="match status" value="1"/>
</dbReference>
<dbReference type="SUPFAM" id="SSF53850">
    <property type="entry name" value="Periplasmic binding protein-like II"/>
    <property type="match status" value="1"/>
</dbReference>
<dbReference type="GO" id="GO:0010628">
    <property type="term" value="P:positive regulation of gene expression"/>
    <property type="evidence" value="ECO:0007669"/>
    <property type="project" value="TreeGrafter"/>
</dbReference>
<evidence type="ECO:0000256" key="1">
    <source>
        <dbReference type="ARBA" id="ARBA00009437"/>
    </source>
</evidence>
<keyword evidence="7" id="KW-1185">Reference proteome</keyword>
<dbReference type="Gene3D" id="3.40.190.290">
    <property type="match status" value="1"/>
</dbReference>
<reference evidence="6 7" key="3">
    <citation type="journal article" date="2008" name="BMC Genomics">
        <title>The genome of the versatile nitrogen fixer Azorhizobium caulinodans ORS571.</title>
        <authorList>
            <person name="Lee KB."/>
            <person name="Backer P.D."/>
            <person name="Aono T."/>
            <person name="Liu CT."/>
            <person name="Suzuki S."/>
            <person name="Suzuki T."/>
            <person name="Kaneko T."/>
            <person name="Yamada M."/>
            <person name="Tabata S."/>
            <person name="Kupfer D.M."/>
            <person name="Najar F.Z."/>
            <person name="Wiley G.B."/>
            <person name="Roe B."/>
            <person name="Binnewies T.T."/>
            <person name="Ussery D.W."/>
            <person name="D'Haeze W."/>
            <person name="Herder J.D."/>
            <person name="Gevers D."/>
            <person name="Vereecke D."/>
            <person name="Holsters M."/>
            <person name="Oyaizu H."/>
        </authorList>
    </citation>
    <scope>NUCLEOTIDE SEQUENCE [LARGE SCALE GENOMIC DNA]</scope>
    <source>
        <strain evidence="7">ATCC 43989 / DSM 5975 / JCM 20966 / LMG 6465 / NBRC 14845 / NCIMB 13405 / ORS 571</strain>
    </source>
</reference>
<dbReference type="KEGG" id="azc:AZC_1230"/>
<proteinExistence type="inferred from homology"/>
<accession>A8I098</accession>
<dbReference type="InterPro" id="IPR036390">
    <property type="entry name" value="WH_DNA-bd_sf"/>
</dbReference>
<dbReference type="EMBL" id="AP009384">
    <property type="protein sequence ID" value="BAF87228.1"/>
    <property type="molecule type" value="Genomic_DNA"/>
</dbReference>
<reference evidence="6 7" key="1">
    <citation type="journal article" date="2007" name="Appl. Environ. Microbiol.">
        <title>Rhizobial factors required for stem nodule maturation and maintenance in Sesbania rostrata-Azorhizobium caulinodans ORS571 symbiosis.</title>
        <authorList>
            <person name="Suzuki S."/>
            <person name="Aono T."/>
            <person name="Lee KB."/>
            <person name="Suzuki T."/>
            <person name="Liu CT."/>
            <person name="Miwa H."/>
            <person name="Wakao S."/>
            <person name="Iki T."/>
            <person name="Oyaizu H."/>
        </authorList>
    </citation>
    <scope>NUCLEOTIDE SEQUENCE [LARGE SCALE GENOMIC DNA]</scope>
    <source>
        <strain evidence="7">ATCC 43989 / DSM 5975 / JCM 20966 / LMG 6465 / NBRC 14845 / NCIMB 13405 / ORS 571</strain>
    </source>
</reference>
<dbReference type="AlphaFoldDB" id="A8I098"/>